<dbReference type="RefSeq" id="WP_209859390.1">
    <property type="nucleotide sequence ID" value="NZ_JAGGLD010000001.1"/>
</dbReference>
<dbReference type="InterPro" id="IPR029058">
    <property type="entry name" value="AB_hydrolase_fold"/>
</dbReference>
<dbReference type="SUPFAM" id="SSF53474">
    <property type="entry name" value="alpha/beta-Hydrolases"/>
    <property type="match status" value="1"/>
</dbReference>
<evidence type="ECO:0000313" key="1">
    <source>
        <dbReference type="EMBL" id="MBP1999817.1"/>
    </source>
</evidence>
<dbReference type="PANTHER" id="PTHR48098">
    <property type="entry name" value="ENTEROCHELIN ESTERASE-RELATED"/>
    <property type="match status" value="1"/>
</dbReference>
<dbReference type="Pfam" id="PF00756">
    <property type="entry name" value="Esterase"/>
    <property type="match status" value="1"/>
</dbReference>
<organism evidence="1 2">
    <name type="scientific">Paenibacillus shirakamiensis</name>
    <dbReference type="NCBI Taxonomy" id="1265935"/>
    <lineage>
        <taxon>Bacteria</taxon>
        <taxon>Bacillati</taxon>
        <taxon>Bacillota</taxon>
        <taxon>Bacilli</taxon>
        <taxon>Bacillales</taxon>
        <taxon>Paenibacillaceae</taxon>
        <taxon>Paenibacillus</taxon>
    </lineage>
</organism>
<sequence>MTDSRYLKRTINKEEIDSTFLGEKRNLRVYLPPGYNEVLSYPVIYCQDGEEFFNYGRIATLANQLILDEDFEPFIIVGIEVDVKVRSSEYTPSGSRNEDYVSCVIEEIIPFVERNYPVRRHAQDRILAGDSLGGSISLQLALKRPDLFSKIISLSGAFYSGIQHMVAAEDDLSSLSLYMIVGLQERDYETDSGVYDFVDLNRKTRDLLLKRGAQIKYDEKDGKHLWGFWQKELGAALTYFLT</sequence>
<reference evidence="1 2" key="1">
    <citation type="submission" date="2021-03" db="EMBL/GenBank/DDBJ databases">
        <title>Genomic Encyclopedia of Type Strains, Phase IV (KMG-IV): sequencing the most valuable type-strain genomes for metagenomic binning, comparative biology and taxonomic classification.</title>
        <authorList>
            <person name="Goeker M."/>
        </authorList>
    </citation>
    <scope>NUCLEOTIDE SEQUENCE [LARGE SCALE GENOMIC DNA]</scope>
    <source>
        <strain evidence="1 2">DSM 26806</strain>
    </source>
</reference>
<dbReference type="InterPro" id="IPR050583">
    <property type="entry name" value="Mycobacterial_A85_antigen"/>
</dbReference>
<dbReference type="Gene3D" id="3.40.50.1820">
    <property type="entry name" value="alpha/beta hydrolase"/>
    <property type="match status" value="1"/>
</dbReference>
<evidence type="ECO:0000313" key="2">
    <source>
        <dbReference type="Proteomes" id="UP001519288"/>
    </source>
</evidence>
<protein>
    <submittedName>
        <fullName evidence="1">Enterochelin esterase-like enzyme</fullName>
    </submittedName>
</protein>
<proteinExistence type="predicted"/>
<gene>
    <name evidence="1" type="ORF">J2Z69_000836</name>
</gene>
<accession>A0ABS4JDL7</accession>
<dbReference type="InterPro" id="IPR000801">
    <property type="entry name" value="Esterase-like"/>
</dbReference>
<name>A0ABS4JDL7_9BACL</name>
<keyword evidence="2" id="KW-1185">Reference proteome</keyword>
<dbReference type="EMBL" id="JAGGLD010000001">
    <property type="protein sequence ID" value="MBP1999817.1"/>
    <property type="molecule type" value="Genomic_DNA"/>
</dbReference>
<dbReference type="PANTHER" id="PTHR48098:SF3">
    <property type="entry name" value="IRON(III) ENTEROBACTIN ESTERASE"/>
    <property type="match status" value="1"/>
</dbReference>
<dbReference type="Proteomes" id="UP001519288">
    <property type="component" value="Unassembled WGS sequence"/>
</dbReference>
<comment type="caution">
    <text evidence="1">The sequence shown here is derived from an EMBL/GenBank/DDBJ whole genome shotgun (WGS) entry which is preliminary data.</text>
</comment>